<accession>A0A1M5EQ09</accession>
<dbReference type="RefSeq" id="WP_073045041.1">
    <property type="nucleotide sequence ID" value="NZ_FQUO01000012.1"/>
</dbReference>
<reference evidence="2 3" key="1">
    <citation type="submission" date="2016-11" db="EMBL/GenBank/DDBJ databases">
        <authorList>
            <person name="Jaros S."/>
            <person name="Januszkiewicz K."/>
            <person name="Wedrychowicz H."/>
        </authorList>
    </citation>
    <scope>NUCLEOTIDE SEQUENCE [LARGE SCALE GENOMIC DNA]</scope>
    <source>
        <strain evidence="2 3">DSM 26897</strain>
    </source>
</reference>
<proteinExistence type="predicted"/>
<gene>
    <name evidence="2" type="ORF">SAMN05444008_112140</name>
</gene>
<protein>
    <submittedName>
        <fullName evidence="2">Uncharacterized protein</fullName>
    </submittedName>
</protein>
<keyword evidence="3" id="KW-1185">Reference proteome</keyword>
<dbReference type="EMBL" id="FQUO01000012">
    <property type="protein sequence ID" value="SHF81393.1"/>
    <property type="molecule type" value="Genomic_DNA"/>
</dbReference>
<evidence type="ECO:0000256" key="1">
    <source>
        <dbReference type="SAM" id="MobiDB-lite"/>
    </source>
</evidence>
<evidence type="ECO:0000313" key="2">
    <source>
        <dbReference type="EMBL" id="SHF81393.1"/>
    </source>
</evidence>
<feature type="compositionally biased region" description="Basic residues" evidence="1">
    <location>
        <begin position="44"/>
        <end position="57"/>
    </location>
</feature>
<organism evidence="2 3">
    <name type="scientific">Cnuella takakiae</name>
    <dbReference type="NCBI Taxonomy" id="1302690"/>
    <lineage>
        <taxon>Bacteria</taxon>
        <taxon>Pseudomonadati</taxon>
        <taxon>Bacteroidota</taxon>
        <taxon>Chitinophagia</taxon>
        <taxon>Chitinophagales</taxon>
        <taxon>Chitinophagaceae</taxon>
        <taxon>Cnuella</taxon>
    </lineage>
</organism>
<dbReference type="AlphaFoldDB" id="A0A1M5EQ09"/>
<evidence type="ECO:0000313" key="3">
    <source>
        <dbReference type="Proteomes" id="UP000184368"/>
    </source>
</evidence>
<dbReference type="Proteomes" id="UP000184368">
    <property type="component" value="Unassembled WGS sequence"/>
</dbReference>
<feature type="region of interest" description="Disordered" evidence="1">
    <location>
        <begin position="1"/>
        <end position="69"/>
    </location>
</feature>
<dbReference type="STRING" id="1302690.BUE76_04600"/>
<name>A0A1M5EQ09_9BACT</name>
<feature type="compositionally biased region" description="Basic and acidic residues" evidence="1">
    <location>
        <begin position="1"/>
        <end position="38"/>
    </location>
</feature>
<sequence>MKRKQEQVQHKTTKDQTTRDEQQRHGDEAAPGDHRDEAAVQAEKKHKHSSHIRKSGRHSRDNFGSYRGY</sequence>